<evidence type="ECO:0000256" key="2">
    <source>
        <dbReference type="ARBA" id="ARBA00001947"/>
    </source>
</evidence>
<feature type="transmembrane region" description="Helical" evidence="7">
    <location>
        <begin position="455"/>
        <end position="481"/>
    </location>
</feature>
<feature type="transmembrane region" description="Helical" evidence="7">
    <location>
        <begin position="607"/>
        <end position="625"/>
    </location>
</feature>
<comment type="cofactor">
    <cofactor evidence="2">
        <name>Zn(2+)</name>
        <dbReference type="ChEBI" id="CHEBI:29105"/>
    </cofactor>
</comment>
<evidence type="ECO:0000256" key="6">
    <source>
        <dbReference type="SAM" id="Coils"/>
    </source>
</evidence>
<dbReference type="SUPFAM" id="SSF53955">
    <property type="entry name" value="Lysozyme-like"/>
    <property type="match status" value="1"/>
</dbReference>
<evidence type="ECO:0000259" key="8">
    <source>
        <dbReference type="Pfam" id="PF01551"/>
    </source>
</evidence>
<feature type="transmembrane region" description="Helical" evidence="7">
    <location>
        <begin position="395"/>
        <end position="418"/>
    </location>
</feature>
<comment type="caution">
    <text evidence="9">The sequence shown here is derived from an EMBL/GenBank/DDBJ whole genome shotgun (WGS) entry which is preliminary data.</text>
</comment>
<evidence type="ECO:0000256" key="7">
    <source>
        <dbReference type="SAM" id="Phobius"/>
    </source>
</evidence>
<accession>A0A2G5NV89</accession>
<dbReference type="Proteomes" id="UP000229523">
    <property type="component" value="Unassembled WGS sequence"/>
</dbReference>
<evidence type="ECO:0000313" key="9">
    <source>
        <dbReference type="EMBL" id="RAI79296.1"/>
    </source>
</evidence>
<organism evidence="9 10">
    <name type="scientific">Macrococcoides goetzii</name>
    <dbReference type="NCBI Taxonomy" id="1891097"/>
    <lineage>
        <taxon>Bacteria</taxon>
        <taxon>Bacillati</taxon>
        <taxon>Bacillota</taxon>
        <taxon>Bacilli</taxon>
        <taxon>Bacillales</taxon>
        <taxon>Staphylococcaceae</taxon>
        <taxon>Macrococcoides</taxon>
    </lineage>
</organism>
<comment type="catalytic activity">
    <reaction evidence="1">
        <text>Hydrolysis of the -Gly-|-Gly- bond in the pentaglycine inter-peptide link joining staphylococcal cell wall peptidoglycans.</text>
        <dbReference type="EC" id="3.4.24.75"/>
    </reaction>
</comment>
<comment type="similarity">
    <text evidence="3">Belongs to the peptidase M23B family.</text>
</comment>
<keyword evidence="10" id="KW-1185">Reference proteome</keyword>
<dbReference type="PANTHER" id="PTHR37813">
    <property type="entry name" value="FELS-2 PROPHAGE PROTEIN"/>
    <property type="match status" value="1"/>
</dbReference>
<dbReference type="InterPro" id="IPR011055">
    <property type="entry name" value="Dup_hybrid_motif"/>
</dbReference>
<keyword evidence="7" id="KW-0472">Membrane</keyword>
<dbReference type="EC" id="3.4.24.75" evidence="4"/>
<feature type="transmembrane region" description="Helical" evidence="7">
    <location>
        <begin position="574"/>
        <end position="595"/>
    </location>
</feature>
<dbReference type="InterPro" id="IPR016047">
    <property type="entry name" value="M23ase_b-sheet_dom"/>
</dbReference>
<keyword evidence="5" id="KW-0378">Hydrolase</keyword>
<feature type="coiled-coil region" evidence="6">
    <location>
        <begin position="51"/>
        <end position="127"/>
    </location>
</feature>
<dbReference type="GO" id="GO:0008237">
    <property type="term" value="F:metallopeptidase activity"/>
    <property type="evidence" value="ECO:0007669"/>
    <property type="project" value="UniProtKB-KW"/>
</dbReference>
<evidence type="ECO:0000256" key="4">
    <source>
        <dbReference type="ARBA" id="ARBA00012322"/>
    </source>
</evidence>
<dbReference type="Gene3D" id="2.70.70.10">
    <property type="entry name" value="Glucose Permease (Domain IIA)"/>
    <property type="match status" value="1"/>
</dbReference>
<feature type="domain" description="M23ase beta-sheet core" evidence="8">
    <location>
        <begin position="1020"/>
        <end position="1112"/>
    </location>
</feature>
<keyword evidence="7" id="KW-1133">Transmembrane helix</keyword>
<keyword evidence="5" id="KW-0645">Protease</keyword>
<dbReference type="SUPFAM" id="SSF51261">
    <property type="entry name" value="Duplicated hybrid motif"/>
    <property type="match status" value="1"/>
</dbReference>
<dbReference type="GO" id="GO:0006508">
    <property type="term" value="P:proteolysis"/>
    <property type="evidence" value="ECO:0007669"/>
    <property type="project" value="UniProtKB-KW"/>
</dbReference>
<evidence type="ECO:0000256" key="1">
    <source>
        <dbReference type="ARBA" id="ARBA00001667"/>
    </source>
</evidence>
<keyword evidence="6" id="KW-0175">Coiled coil</keyword>
<keyword evidence="5" id="KW-0482">Metalloprotease</keyword>
<sequence>MAERIRGLSIDLDLDDTGITRSLGTIKRSFRDLNSSLKTNMNNFKYTEKSVDSYENAIEDLGTTIKGQQKNVSGLKAKMDELTQAGKSHTAEASKIRQEYNRQVDHLNMLERQLENTSQEFKEFTREQQIASSKWTIMGNQLDAMGDKLTSVGDRMRGVGQNLTMGLTVPLAGVGIGALKAAGEYEAAGSQFSQVFGKLEGQAQSSLDEIADKTGLLPNALRGSFTQMAAFAKTTGADTKEAMDLTSRATMAAADSAAFYDKSIEETTEALQSYLKGNYENDAALGISSTETTRNAAANKLYGKSFAELSEQQKQLTLLQMVEDGNKLSGALGQASRESDTLATQTSNVKTAFQDFLAELGKPILPKAVDILKSMSGAVKGVSTWFSGLSEGAKIATLGFGGFLAALGPVITGAGILAGSLGSIMKFVAPLGTAFAEAGGPLKFFVGKLSALKSLFLLMTGPVGLTVAAIVGLGIAFTVAYKKSETFRNVVNKALSGVKNLAMQAVGAIMDFAKGIGDQLRIFWQQNGTVIMQAIRNIGNVIKVVMNAIWAVMKFVWPAIKFLIVSTWENIKGIIKGALDIILGVIKVFAGLFTGNWKKMWEGIKQIFRGALTFVWNLVQLWLIGKVLKVAKLFIGSFKNTFKLGLDFIKNKFSTILNAIYNFTRNIFLRLRNFLKNTMYNLKKMFATVWLNIKKHTTGTVSNLWKSVKQIFTNLWNGTKAIMSKVRNSMSSIWKSIKNNTVNMASGLWKSVKKTFNNMKNGLKLIIDKIKEHISGMTSAVKKGVNKLLGAVNKVGKNLGLPKIPELHTGTTHTHKNIVKNGKIAQGTMAVVGDKGRGNGKGGFRNEIIEYPNGKRVLTPNRDTTTFLPKGSKVYSGKQTQQMLPKFDLGTGIKSGLSSAGSWLKNTALDTGVKIAKTTKDIMKGLGDVMDYASNPGKLFSKIMSLIGFDGFKNMKGGFIGDFARGIFGKMKKAIIDMFQNGFDSMMSAGGDGGFLDMSKLSYRYGNDPAYFAETGVRWHSGLDFNYINEPLHSTVGGRVQVPPFMAGGYGKWVKIISGALEVIYAHMSSISVKDGQMIKPGHKLGISGNTGFSTGPHLHYEMRKNGKAFDPLPWLKSNNGATNGNISKNVGANAKSWIPMIRKAAAQMKVSLTGNDVSAIVAQIHRESGGNQNIVQSSAVWDINTASGNPAQGLLQYIPQTFRAYAVKGHGNIRSGYDQLLAFFNNSNWRRDNPGGRSGWGPTGRRRFATGGLINNAGWYNIAEGGYPEWVIPTDPKRRSEAMSMIAMAANQIQGNKTIGNKRPSQLGAIGGNDEAMIQMLQAQQQQIALLTQLVTSNQEIAEKDYQPSIKKQDFIYQVEEAVNIINRKTGRHKQFKPATL</sequence>
<dbReference type="Gene3D" id="1.20.120.20">
    <property type="entry name" value="Apolipoprotein"/>
    <property type="match status" value="1"/>
</dbReference>
<evidence type="ECO:0000256" key="5">
    <source>
        <dbReference type="ARBA" id="ARBA00023049"/>
    </source>
</evidence>
<dbReference type="Gene3D" id="1.10.530.10">
    <property type="match status" value="1"/>
</dbReference>
<dbReference type="Pfam" id="PF01551">
    <property type="entry name" value="Peptidase_M23"/>
    <property type="match status" value="1"/>
</dbReference>
<dbReference type="PANTHER" id="PTHR37813:SF1">
    <property type="entry name" value="FELS-2 PROPHAGE PROTEIN"/>
    <property type="match status" value="1"/>
</dbReference>
<dbReference type="InterPro" id="IPR023346">
    <property type="entry name" value="Lysozyme-like_dom_sf"/>
</dbReference>
<evidence type="ECO:0000313" key="10">
    <source>
        <dbReference type="Proteomes" id="UP000229523"/>
    </source>
</evidence>
<evidence type="ECO:0000256" key="3">
    <source>
        <dbReference type="ARBA" id="ARBA00006646"/>
    </source>
</evidence>
<dbReference type="CDD" id="cd12797">
    <property type="entry name" value="M23_peptidase"/>
    <property type="match status" value="1"/>
</dbReference>
<keyword evidence="7" id="KW-0812">Transmembrane</keyword>
<dbReference type="RefSeq" id="WP_099576877.1">
    <property type="nucleotide sequence ID" value="NZ_MJBI02000009.1"/>
</dbReference>
<dbReference type="EMBL" id="MJBI02000009">
    <property type="protein sequence ID" value="RAI79296.1"/>
    <property type="molecule type" value="Genomic_DNA"/>
</dbReference>
<feature type="transmembrane region" description="Helical" evidence="7">
    <location>
        <begin position="544"/>
        <end position="568"/>
    </location>
</feature>
<name>A0A2G5NV89_9STAP</name>
<dbReference type="CDD" id="cd13402">
    <property type="entry name" value="LT_TF-like"/>
    <property type="match status" value="1"/>
</dbReference>
<protein>
    <recommendedName>
        <fullName evidence="4">lysostaphin</fullName>
        <ecNumber evidence="4">3.4.24.75</ecNumber>
    </recommendedName>
</protein>
<proteinExistence type="inferred from homology"/>
<gene>
    <name evidence="9" type="ORF">BFS35_012105</name>
</gene>
<reference evidence="9 10" key="1">
    <citation type="journal article" date="2018" name="Front. Microbiol.">
        <title>Description and Comparative Genomics of Macrococcus caseolyticus subsp. hominis subsp. nov., Macrococcus goetzii sp. nov., Macrococcus epidermidis sp. nov., and Macrococcus bohemicus sp. nov., Novel Macrococci From Human Clinical Material With Virulence Potential and Suspected Uptake of Foreign DNA by Natural Transformation.</title>
        <authorList>
            <person name="Maslanova I."/>
            <person name="Wertheimer Z."/>
            <person name="Sedlacek I."/>
            <person name="Svec P."/>
            <person name="Indrakova A."/>
            <person name="Kovarovic V."/>
            <person name="Schumann P."/>
            <person name="Sproer C."/>
            <person name="Kralova S."/>
            <person name="Sedo O."/>
            <person name="Kristofova L."/>
            <person name="Vrbovska V."/>
            <person name="Fuzik T."/>
            <person name="Petras P."/>
            <person name="Zdrahal Z."/>
            <person name="Ruzickova V."/>
            <person name="Doskar J."/>
            <person name="Pantucek R."/>
        </authorList>
    </citation>
    <scope>NUCLEOTIDE SEQUENCE [LARGE SCALE GENOMIC DNA]</scope>
    <source>
        <strain evidence="9 10">CCM 4927</strain>
    </source>
</reference>